<keyword evidence="4" id="KW-1185">Reference proteome</keyword>
<evidence type="ECO:0000313" key="3">
    <source>
        <dbReference type="EMBL" id="QEN09672.1"/>
    </source>
</evidence>
<keyword evidence="1" id="KW-1133">Transmembrane helix</keyword>
<gene>
    <name evidence="3" type="ORF">EXM22_17385</name>
</gene>
<sequence>MNEKQMRKADFISSIVLIIFGITVTWMAIKMPRLEEKGINPYTAPGVVPGILGVVILLLSLIMFVRTIRHSDFLPKIEKGNVKNLIKDEGTIRLMVSLALCLVYALVLVGNIPYVLATFLFVFGFILCFDMKFDKIEKSRKKIIIVAFIEAIISSAVISAAFQYLFLVDLP</sequence>
<reference evidence="3 4" key="1">
    <citation type="submission" date="2019-02" db="EMBL/GenBank/DDBJ databases">
        <title>Complete Genome Sequence and Methylome Analysis of free living Spirochaetas.</title>
        <authorList>
            <person name="Fomenkov A."/>
            <person name="Dubinina G."/>
            <person name="Leshcheva N."/>
            <person name="Mikheeva N."/>
            <person name="Grabovich M."/>
            <person name="Vincze T."/>
            <person name="Roberts R.J."/>
        </authorList>
    </citation>
    <scope>NUCLEOTIDE SEQUENCE [LARGE SCALE GENOMIC DNA]</scope>
    <source>
        <strain evidence="3 4">K2</strain>
    </source>
</reference>
<feature type="transmembrane region" description="Helical" evidence="1">
    <location>
        <begin position="114"/>
        <end position="131"/>
    </location>
</feature>
<evidence type="ECO:0000259" key="2">
    <source>
        <dbReference type="Pfam" id="PF07331"/>
    </source>
</evidence>
<dbReference type="AlphaFoldDB" id="A0A5C1QUD9"/>
<dbReference type="RefSeq" id="WP_149487745.1">
    <property type="nucleotide sequence ID" value="NZ_CP036150.1"/>
</dbReference>
<accession>A0A5C1QUD9</accession>
<dbReference type="KEGG" id="ock:EXM22_17385"/>
<dbReference type="InterPro" id="IPR009936">
    <property type="entry name" value="DUF1468"/>
</dbReference>
<evidence type="ECO:0000256" key="1">
    <source>
        <dbReference type="SAM" id="Phobius"/>
    </source>
</evidence>
<dbReference type="EMBL" id="CP036150">
    <property type="protein sequence ID" value="QEN09672.1"/>
    <property type="molecule type" value="Genomic_DNA"/>
</dbReference>
<keyword evidence="1" id="KW-0812">Transmembrane</keyword>
<dbReference type="Proteomes" id="UP000324209">
    <property type="component" value="Chromosome"/>
</dbReference>
<dbReference type="OrthoDB" id="6195486at2"/>
<feature type="transmembrane region" description="Helical" evidence="1">
    <location>
        <begin position="143"/>
        <end position="166"/>
    </location>
</feature>
<feature type="transmembrane region" description="Helical" evidence="1">
    <location>
        <begin position="90"/>
        <end position="108"/>
    </location>
</feature>
<feature type="transmembrane region" description="Helical" evidence="1">
    <location>
        <begin position="49"/>
        <end position="69"/>
    </location>
</feature>
<feature type="transmembrane region" description="Helical" evidence="1">
    <location>
        <begin position="12"/>
        <end position="29"/>
    </location>
</feature>
<keyword evidence="1" id="KW-0472">Membrane</keyword>
<name>A0A5C1QUD9_9SPIO</name>
<proteinExistence type="predicted"/>
<protein>
    <submittedName>
        <fullName evidence="3">Tripartite tricarboxylate transporter TctB family protein</fullName>
    </submittedName>
</protein>
<feature type="domain" description="DUF1468" evidence="2">
    <location>
        <begin position="12"/>
        <end position="171"/>
    </location>
</feature>
<evidence type="ECO:0000313" key="4">
    <source>
        <dbReference type="Proteomes" id="UP000324209"/>
    </source>
</evidence>
<organism evidence="3 4">
    <name type="scientific">Oceanispirochaeta crateris</name>
    <dbReference type="NCBI Taxonomy" id="2518645"/>
    <lineage>
        <taxon>Bacteria</taxon>
        <taxon>Pseudomonadati</taxon>
        <taxon>Spirochaetota</taxon>
        <taxon>Spirochaetia</taxon>
        <taxon>Spirochaetales</taxon>
        <taxon>Spirochaetaceae</taxon>
        <taxon>Oceanispirochaeta</taxon>
    </lineage>
</organism>
<dbReference type="Pfam" id="PF07331">
    <property type="entry name" value="TctB"/>
    <property type="match status" value="1"/>
</dbReference>